<protein>
    <submittedName>
        <fullName evidence="4">Polysaccharide export protein</fullName>
    </submittedName>
</protein>
<proteinExistence type="predicted"/>
<dbReference type="InterPro" id="IPR049712">
    <property type="entry name" value="Poly_export"/>
</dbReference>
<evidence type="ECO:0000313" key="4">
    <source>
        <dbReference type="EMBL" id="WOB45631.1"/>
    </source>
</evidence>
<dbReference type="GO" id="GO:0015159">
    <property type="term" value="F:polysaccharide transmembrane transporter activity"/>
    <property type="evidence" value="ECO:0007669"/>
    <property type="project" value="InterPro"/>
</dbReference>
<sequence>MSLSGLAAPTAVLAQNSLAASPASPFLALPSDYILGPGDELAITVLGFDEYTGTRVIAPNGTITLPVIGVVPVAGQTIDSLTRDLTTRLNYYLVNPSVAVSLTTLRPVFVTVTGEVQRPGPIQLDNPRNGTNGNNPQQSLPTLSTALVAAGGITTHADLRQVLVRRSLPSGSTTTLTVNLWDGIWAESNANNPPLQDGDIVLVPKLAADATLDRRQIAQSSLAPATVRVRVVGEVTRPGEVQVPPNSSLSSAVAIAGGPTEDARLSQVNFIRMNDQGQIERQEVDLRNLTDSYQVQEGDVIVVPKQTAASVADFAGRIFNPLGLILRVLGL</sequence>
<evidence type="ECO:0000256" key="1">
    <source>
        <dbReference type="ARBA" id="ARBA00022729"/>
    </source>
</evidence>
<evidence type="ECO:0000259" key="3">
    <source>
        <dbReference type="Pfam" id="PF10531"/>
    </source>
</evidence>
<organism evidence="4">
    <name type="scientific">Thermoleptolyngbya oregonensis NK1-22</name>
    <dbReference type="NCBI Taxonomy" id="2547457"/>
    <lineage>
        <taxon>Bacteria</taxon>
        <taxon>Bacillati</taxon>
        <taxon>Cyanobacteriota</taxon>
        <taxon>Cyanophyceae</taxon>
        <taxon>Oculatellales</taxon>
        <taxon>Oculatellaceae</taxon>
        <taxon>Thermoleptolyngbya</taxon>
    </lineage>
</organism>
<dbReference type="InterPro" id="IPR019554">
    <property type="entry name" value="Soluble_ligand-bd"/>
</dbReference>
<dbReference type="EMBL" id="CP053540">
    <property type="protein sequence ID" value="WOB45631.1"/>
    <property type="molecule type" value="Genomic_DNA"/>
</dbReference>
<gene>
    <name evidence="4" type="ORF">HNI00_04890</name>
</gene>
<dbReference type="KEGG" id="tog:HNI00_04890"/>
<accession>A0AA96Y784</accession>
<dbReference type="Gene3D" id="3.10.560.10">
    <property type="entry name" value="Outer membrane lipoprotein wza domain like"/>
    <property type="match status" value="2"/>
</dbReference>
<keyword evidence="1" id="KW-0732">Signal</keyword>
<dbReference type="Pfam" id="PF02563">
    <property type="entry name" value="Poly_export"/>
    <property type="match status" value="1"/>
</dbReference>
<dbReference type="Pfam" id="PF10531">
    <property type="entry name" value="SLBB"/>
    <property type="match status" value="1"/>
</dbReference>
<dbReference type="PANTHER" id="PTHR33619">
    <property type="entry name" value="POLYSACCHARIDE EXPORT PROTEIN GFCE-RELATED"/>
    <property type="match status" value="1"/>
</dbReference>
<feature type="domain" description="Soluble ligand binding" evidence="3">
    <location>
        <begin position="228"/>
        <end position="277"/>
    </location>
</feature>
<dbReference type="AlphaFoldDB" id="A0AA96Y784"/>
<dbReference type="Gene3D" id="3.30.1950.10">
    <property type="entry name" value="wza like domain"/>
    <property type="match status" value="1"/>
</dbReference>
<evidence type="ECO:0000259" key="2">
    <source>
        <dbReference type="Pfam" id="PF02563"/>
    </source>
</evidence>
<dbReference type="PANTHER" id="PTHR33619:SF3">
    <property type="entry name" value="POLYSACCHARIDE EXPORT PROTEIN GFCE-RELATED"/>
    <property type="match status" value="1"/>
</dbReference>
<reference evidence="4" key="1">
    <citation type="submission" date="2020-05" db="EMBL/GenBank/DDBJ databases">
        <authorList>
            <person name="Zhu T."/>
            <person name="Keshari N."/>
            <person name="Lu X."/>
        </authorList>
    </citation>
    <scope>NUCLEOTIDE SEQUENCE</scope>
    <source>
        <strain evidence="4">NK1-22</strain>
    </source>
</reference>
<feature type="domain" description="Polysaccharide export protein N-terminal" evidence="2">
    <location>
        <begin position="30"/>
        <end position="102"/>
    </location>
</feature>
<dbReference type="InterPro" id="IPR003715">
    <property type="entry name" value="Poly_export_N"/>
</dbReference>
<name>A0AA96Y784_9CYAN</name>